<evidence type="ECO:0000256" key="2">
    <source>
        <dbReference type="ARBA" id="ARBA00023054"/>
    </source>
</evidence>
<reference evidence="6" key="2">
    <citation type="submission" date="2013-04" db="EMBL/GenBank/DDBJ databases">
        <title>Genomic mechanisms accounting for the adaptation to parasitism in nematode-trapping fungi.</title>
        <authorList>
            <person name="Ahren D.G."/>
        </authorList>
    </citation>
    <scope>NUCLEOTIDE SEQUENCE [LARGE SCALE GENOMIC DNA]</scope>
    <source>
        <strain evidence="6">CBS 200.50</strain>
    </source>
</reference>
<evidence type="ECO:0000256" key="3">
    <source>
        <dbReference type="SAM" id="Coils"/>
    </source>
</evidence>
<dbReference type="Pfam" id="PF07047">
    <property type="entry name" value="OPA3"/>
    <property type="match status" value="1"/>
</dbReference>
<dbReference type="PANTHER" id="PTHR12499">
    <property type="entry name" value="OPTIC ATROPHY 3 PROTEIN OPA3"/>
    <property type="match status" value="1"/>
</dbReference>
<dbReference type="GO" id="GO:0019216">
    <property type="term" value="P:regulation of lipid metabolic process"/>
    <property type="evidence" value="ECO:0007669"/>
    <property type="project" value="TreeGrafter"/>
</dbReference>
<dbReference type="OrthoDB" id="2129069at2759"/>
<feature type="coiled-coil region" evidence="3">
    <location>
        <begin position="179"/>
        <end position="213"/>
    </location>
</feature>
<dbReference type="eggNOG" id="KOG3335">
    <property type="taxonomic scope" value="Eukaryota"/>
</dbReference>
<keyword evidence="2 3" id="KW-0175">Coiled coil</keyword>
<feature type="region of interest" description="Disordered" evidence="4">
    <location>
        <begin position="121"/>
        <end position="146"/>
    </location>
</feature>
<dbReference type="EMBL" id="AQGS01000561">
    <property type="protein sequence ID" value="EPS38411.1"/>
    <property type="molecule type" value="Genomic_DNA"/>
</dbReference>
<evidence type="ECO:0000313" key="5">
    <source>
        <dbReference type="EMBL" id="EPS38411.1"/>
    </source>
</evidence>
<dbReference type="GO" id="GO:0005739">
    <property type="term" value="C:mitochondrion"/>
    <property type="evidence" value="ECO:0007669"/>
    <property type="project" value="TreeGrafter"/>
</dbReference>
<dbReference type="PANTHER" id="PTHR12499:SF0">
    <property type="entry name" value="OPTIC ATROPHY 3 PROTEIN"/>
    <property type="match status" value="1"/>
</dbReference>
<evidence type="ECO:0000256" key="4">
    <source>
        <dbReference type="SAM" id="MobiDB-lite"/>
    </source>
</evidence>
<sequence>MSTIAIKFTSLAVRTLAKPIANSIKQQAKEHPRFRAICIGIAQAVHRTDMRIRLNLLRDSSVIEKAEEAEERRKSADKVKEGKESIVKQASDALKDSKNVSVKTSNTNTFDTISPSSLLAASEVDTPPTLPPKKKKPSTPHIRPLSDSKAIENGANFISEFFLFSVAGGLILFETLRNRKKEMDRRDEVADKLAALEEVDEIWRRKVEMLERRLDQAGIKRVPELPPTKLEKKDIPKPEGWLSRVTELFTKSDAASKEGTPTKPEIAPTKVQK</sequence>
<organism evidence="5 6">
    <name type="scientific">Dactylellina haptotyla (strain CBS 200.50)</name>
    <name type="common">Nematode-trapping fungus</name>
    <name type="synonym">Monacrosporium haptotylum</name>
    <dbReference type="NCBI Taxonomy" id="1284197"/>
    <lineage>
        <taxon>Eukaryota</taxon>
        <taxon>Fungi</taxon>
        <taxon>Dikarya</taxon>
        <taxon>Ascomycota</taxon>
        <taxon>Pezizomycotina</taxon>
        <taxon>Orbiliomycetes</taxon>
        <taxon>Orbiliales</taxon>
        <taxon>Orbiliaceae</taxon>
        <taxon>Dactylellina</taxon>
    </lineage>
</organism>
<dbReference type="HOGENOM" id="CLU_074707_1_0_1"/>
<proteinExistence type="inferred from homology"/>
<evidence type="ECO:0008006" key="7">
    <source>
        <dbReference type="Google" id="ProtNLM"/>
    </source>
</evidence>
<gene>
    <name evidence="5" type="ORF">H072_7859</name>
</gene>
<comment type="similarity">
    <text evidence="1">Belongs to the OPA3 family.</text>
</comment>
<accession>S8ABD8</accession>
<name>S8ABD8_DACHA</name>
<keyword evidence="6" id="KW-1185">Reference proteome</keyword>
<reference evidence="5 6" key="1">
    <citation type="journal article" date="2013" name="PLoS Genet.">
        <title>Genomic mechanisms accounting for the adaptation to parasitism in nematode-trapping fungi.</title>
        <authorList>
            <person name="Meerupati T."/>
            <person name="Andersson K.M."/>
            <person name="Friman E."/>
            <person name="Kumar D."/>
            <person name="Tunlid A."/>
            <person name="Ahren D."/>
        </authorList>
    </citation>
    <scope>NUCLEOTIDE SEQUENCE [LARGE SCALE GENOMIC DNA]</scope>
    <source>
        <strain evidence="5 6">CBS 200.50</strain>
    </source>
</reference>
<dbReference type="OMA" id="IKAQAHD"/>
<evidence type="ECO:0000313" key="6">
    <source>
        <dbReference type="Proteomes" id="UP000015100"/>
    </source>
</evidence>
<dbReference type="InterPro" id="IPR010754">
    <property type="entry name" value="OPA3-like"/>
</dbReference>
<dbReference type="AlphaFoldDB" id="S8ABD8"/>
<protein>
    <recommendedName>
        <fullName evidence="7">OPA3-like protein</fullName>
    </recommendedName>
</protein>
<comment type="caution">
    <text evidence="5">The sequence shown here is derived from an EMBL/GenBank/DDBJ whole genome shotgun (WGS) entry which is preliminary data.</text>
</comment>
<feature type="region of interest" description="Disordered" evidence="4">
    <location>
        <begin position="252"/>
        <end position="273"/>
    </location>
</feature>
<evidence type="ECO:0000256" key="1">
    <source>
        <dbReference type="ARBA" id="ARBA00007584"/>
    </source>
</evidence>
<dbReference type="Proteomes" id="UP000015100">
    <property type="component" value="Unassembled WGS sequence"/>
</dbReference>